<proteinExistence type="predicted"/>
<accession>K1XWE3</accession>
<reference evidence="1" key="1">
    <citation type="journal article" date="2012" name="Science">
        <title>Fermentation, hydrogen, and sulfur metabolism in multiple uncultivated bacterial phyla.</title>
        <authorList>
            <person name="Wrighton K.C."/>
            <person name="Thomas B.C."/>
            <person name="Sharon I."/>
            <person name="Miller C.S."/>
            <person name="Castelle C.J."/>
            <person name="VerBerkmoes N.C."/>
            <person name="Wilkins M.J."/>
            <person name="Hettich R.L."/>
            <person name="Lipton M.S."/>
            <person name="Williams K.H."/>
            <person name="Long P.E."/>
            <person name="Banfield J.F."/>
        </authorList>
    </citation>
    <scope>NUCLEOTIDE SEQUENCE [LARGE SCALE GENOMIC DNA]</scope>
</reference>
<name>K1XWE3_9BACT</name>
<gene>
    <name evidence="1" type="ORF">ACD_78C00353G0001</name>
</gene>
<organism evidence="1">
    <name type="scientific">uncultured bacterium</name>
    <name type="common">gcode 4</name>
    <dbReference type="NCBI Taxonomy" id="1234023"/>
    <lineage>
        <taxon>Bacteria</taxon>
        <taxon>environmental samples</taxon>
    </lineage>
</organism>
<dbReference type="EMBL" id="AMFJ01034353">
    <property type="protein sequence ID" value="EKD29567.1"/>
    <property type="molecule type" value="Genomic_DNA"/>
</dbReference>
<comment type="caution">
    <text evidence="1">The sequence shown here is derived from an EMBL/GenBank/DDBJ whole genome shotgun (WGS) entry which is preliminary data.</text>
</comment>
<evidence type="ECO:0000313" key="1">
    <source>
        <dbReference type="EMBL" id="EKD29567.1"/>
    </source>
</evidence>
<sequence length="131" mass="14881">MSSFLDYPPPLSRNRILSYFQIIRGADLDGLVVRKYTSGILQVREDMIPPCEHIETEVFHSKNVFLDRSLPSGDILGVSYHEIGSVFCTERVDILLHHPAAGSSEYISKDKNLHKNSTVNKIIMRNYTKTS</sequence>
<protein>
    <submittedName>
        <fullName evidence="1">Uncharacterized protein</fullName>
    </submittedName>
</protein>
<dbReference type="AlphaFoldDB" id="K1XWE3"/>